<keyword evidence="2" id="KW-1185">Reference proteome</keyword>
<evidence type="ECO:0000313" key="2">
    <source>
        <dbReference type="Proteomes" id="UP000314294"/>
    </source>
</evidence>
<accession>A0A4Z2HGQ9</accession>
<dbReference type="EMBL" id="SRLO01000246">
    <property type="protein sequence ID" value="TNN64791.1"/>
    <property type="molecule type" value="Genomic_DNA"/>
</dbReference>
<name>A0A4Z2HGQ9_9TELE</name>
<organism evidence="1 2">
    <name type="scientific">Liparis tanakae</name>
    <name type="common">Tanaka's snailfish</name>
    <dbReference type="NCBI Taxonomy" id="230148"/>
    <lineage>
        <taxon>Eukaryota</taxon>
        <taxon>Metazoa</taxon>
        <taxon>Chordata</taxon>
        <taxon>Craniata</taxon>
        <taxon>Vertebrata</taxon>
        <taxon>Euteleostomi</taxon>
        <taxon>Actinopterygii</taxon>
        <taxon>Neopterygii</taxon>
        <taxon>Teleostei</taxon>
        <taxon>Neoteleostei</taxon>
        <taxon>Acanthomorphata</taxon>
        <taxon>Eupercaria</taxon>
        <taxon>Perciformes</taxon>
        <taxon>Cottioidei</taxon>
        <taxon>Cottales</taxon>
        <taxon>Liparidae</taxon>
        <taxon>Liparis</taxon>
    </lineage>
</organism>
<protein>
    <submittedName>
        <fullName evidence="1">Uncharacterized protein</fullName>
    </submittedName>
</protein>
<gene>
    <name evidence="1" type="ORF">EYF80_024986</name>
</gene>
<reference evidence="1 2" key="1">
    <citation type="submission" date="2019-03" db="EMBL/GenBank/DDBJ databases">
        <title>First draft genome of Liparis tanakae, snailfish: a comprehensive survey of snailfish specific genes.</title>
        <authorList>
            <person name="Kim W."/>
            <person name="Song I."/>
            <person name="Jeong J.-H."/>
            <person name="Kim D."/>
            <person name="Kim S."/>
            <person name="Ryu S."/>
            <person name="Song J.Y."/>
            <person name="Lee S.K."/>
        </authorList>
    </citation>
    <scope>NUCLEOTIDE SEQUENCE [LARGE SCALE GENOMIC DNA]</scope>
    <source>
        <tissue evidence="1">Muscle</tissue>
    </source>
</reference>
<evidence type="ECO:0000313" key="1">
    <source>
        <dbReference type="EMBL" id="TNN64791.1"/>
    </source>
</evidence>
<comment type="caution">
    <text evidence="1">The sequence shown here is derived from an EMBL/GenBank/DDBJ whole genome shotgun (WGS) entry which is preliminary data.</text>
</comment>
<dbReference type="AlphaFoldDB" id="A0A4Z2HGQ9"/>
<dbReference type="Proteomes" id="UP000314294">
    <property type="component" value="Unassembled WGS sequence"/>
</dbReference>
<sequence>MVCTCMCTSSHGSRVVVVRRPEVFRVALTLGRGGFMEGIVHILGGEALQQGGLAGVVQPQQHYPDLLLCGSLQFLKHGE</sequence>
<proteinExistence type="predicted"/>